<keyword evidence="2" id="KW-1185">Reference proteome</keyword>
<dbReference type="Proteomes" id="UP000672039">
    <property type="component" value="Chromosome"/>
</dbReference>
<sequence length="58" mass="6666">MKHYILDNQGFITYFADEGLVCKVRLDTQTIARLLALRHDNRGDPEYLEAAFGTTILH</sequence>
<name>A0ABX7WUK0_9GAMM</name>
<gene>
    <name evidence="1" type="ORF">J9253_06070</name>
</gene>
<organism evidence="1 2">
    <name type="scientific">Thiothrix litoralis</name>
    <dbReference type="NCBI Taxonomy" id="2891210"/>
    <lineage>
        <taxon>Bacteria</taxon>
        <taxon>Pseudomonadati</taxon>
        <taxon>Pseudomonadota</taxon>
        <taxon>Gammaproteobacteria</taxon>
        <taxon>Thiotrichales</taxon>
        <taxon>Thiotrichaceae</taxon>
        <taxon>Thiothrix</taxon>
    </lineage>
</organism>
<accession>A0ABX7WUK0</accession>
<dbReference type="EMBL" id="CP072801">
    <property type="protein sequence ID" value="QTR47499.1"/>
    <property type="molecule type" value="Genomic_DNA"/>
</dbReference>
<proteinExistence type="predicted"/>
<evidence type="ECO:0000313" key="2">
    <source>
        <dbReference type="Proteomes" id="UP000672039"/>
    </source>
</evidence>
<protein>
    <submittedName>
        <fullName evidence="1">Uncharacterized protein</fullName>
    </submittedName>
</protein>
<dbReference type="RefSeq" id="WP_210223766.1">
    <property type="nucleotide sequence ID" value="NZ_CP072801.1"/>
</dbReference>
<evidence type="ECO:0000313" key="1">
    <source>
        <dbReference type="EMBL" id="QTR47499.1"/>
    </source>
</evidence>
<reference evidence="1 2" key="1">
    <citation type="submission" date="2021-04" db="EMBL/GenBank/DDBJ databases">
        <title>Genomics, taxonomy and metabolism of representatives of sulfur bacteria of the genus Thiothrix: Thiothrix fructosivorans QT, Thiothrix unzii A1T and three new species, Thiothrix subterranea sp. nov., Thiothrix litoralis sp. nov. and 'Candidatus Thiothrix anitrata' sp. nov.</title>
        <authorList>
            <person name="Ravin N.V."/>
            <person name="Smolyakov D."/>
            <person name="Rudenko T.S."/>
            <person name="Mardanov A.V."/>
            <person name="Beletsky A.V."/>
            <person name="Markov N.D."/>
            <person name="Fomenkov A.I."/>
            <person name="Roberts R.J."/>
            <person name="Karnachuk O.V."/>
            <person name="Novikov A."/>
            <person name="Grabovich M.Y."/>
        </authorList>
    </citation>
    <scope>NUCLEOTIDE SEQUENCE [LARGE SCALE GENOMIC DNA]</scope>
    <source>
        <strain evidence="1 2">AS</strain>
    </source>
</reference>